<accession>A0ABW7BRL1</accession>
<feature type="transmembrane region" description="Helical" evidence="1">
    <location>
        <begin position="30"/>
        <end position="49"/>
    </location>
</feature>
<dbReference type="EMBL" id="JBICZW010000007">
    <property type="protein sequence ID" value="MFG3189892.1"/>
    <property type="molecule type" value="Genomic_DNA"/>
</dbReference>
<reference evidence="2 3" key="1">
    <citation type="submission" date="2024-10" db="EMBL/GenBank/DDBJ databases">
        <title>The Natural Products Discovery Center: Release of the First 8490 Sequenced Strains for Exploring Actinobacteria Biosynthetic Diversity.</title>
        <authorList>
            <person name="Kalkreuter E."/>
            <person name="Kautsar S.A."/>
            <person name="Yang D."/>
            <person name="Bader C.D."/>
            <person name="Teijaro C.N."/>
            <person name="Fluegel L."/>
            <person name="Davis C.M."/>
            <person name="Simpson J.R."/>
            <person name="Lauterbach L."/>
            <person name="Steele A.D."/>
            <person name="Gui C."/>
            <person name="Meng S."/>
            <person name="Li G."/>
            <person name="Viehrig K."/>
            <person name="Ye F."/>
            <person name="Su P."/>
            <person name="Kiefer A.F."/>
            <person name="Nichols A."/>
            <person name="Cepeda A.J."/>
            <person name="Yan W."/>
            <person name="Fan B."/>
            <person name="Jiang Y."/>
            <person name="Adhikari A."/>
            <person name="Zheng C.-J."/>
            <person name="Schuster L."/>
            <person name="Cowan T.M."/>
            <person name="Smanski M.J."/>
            <person name="Chevrette M.G."/>
            <person name="De Carvalho L.P.S."/>
            <person name="Shen B."/>
        </authorList>
    </citation>
    <scope>NUCLEOTIDE SEQUENCE [LARGE SCALE GENOMIC DNA]</scope>
    <source>
        <strain evidence="2 3">NPDC048229</strain>
    </source>
</reference>
<evidence type="ECO:0000313" key="2">
    <source>
        <dbReference type="EMBL" id="MFG3189892.1"/>
    </source>
</evidence>
<dbReference type="Proteomes" id="UP001604282">
    <property type="component" value="Unassembled WGS sequence"/>
</dbReference>
<gene>
    <name evidence="2" type="ORF">ACGFYS_13210</name>
</gene>
<organism evidence="2 3">
    <name type="scientific">Streptomyces omiyaensis</name>
    <dbReference type="NCBI Taxonomy" id="68247"/>
    <lineage>
        <taxon>Bacteria</taxon>
        <taxon>Bacillati</taxon>
        <taxon>Actinomycetota</taxon>
        <taxon>Actinomycetes</taxon>
        <taxon>Kitasatosporales</taxon>
        <taxon>Streptomycetaceae</taxon>
        <taxon>Streptomyces</taxon>
    </lineage>
</organism>
<keyword evidence="1" id="KW-0472">Membrane</keyword>
<keyword evidence="3" id="KW-1185">Reference proteome</keyword>
<dbReference type="RefSeq" id="WP_189848296.1">
    <property type="nucleotide sequence ID" value="NZ_BMVV01000004.1"/>
</dbReference>
<name>A0ABW7BRL1_9ACTN</name>
<comment type="caution">
    <text evidence="2">The sequence shown here is derived from an EMBL/GenBank/DDBJ whole genome shotgun (WGS) entry which is preliminary data.</text>
</comment>
<protein>
    <submittedName>
        <fullName evidence="2">Uncharacterized protein</fullName>
    </submittedName>
</protein>
<evidence type="ECO:0000313" key="3">
    <source>
        <dbReference type="Proteomes" id="UP001604282"/>
    </source>
</evidence>
<evidence type="ECO:0000256" key="1">
    <source>
        <dbReference type="SAM" id="Phobius"/>
    </source>
</evidence>
<sequence length="56" mass="5724">MKALLWVLLVAAVAVNVSHSFVFDGAQRIAVGVGTGAVSLASAAALFLLRSKRAKA</sequence>
<proteinExistence type="predicted"/>
<keyword evidence="1" id="KW-1133">Transmembrane helix</keyword>
<keyword evidence="1" id="KW-0812">Transmembrane</keyword>